<dbReference type="PANTHER" id="PTHR43233:SF1">
    <property type="entry name" value="FAMILY N-ACETYLTRANSFERASE, PUTATIVE (AFU_ORTHOLOGUE AFUA_6G03350)-RELATED"/>
    <property type="match status" value="1"/>
</dbReference>
<evidence type="ECO:0000259" key="1">
    <source>
        <dbReference type="PROSITE" id="PS51186"/>
    </source>
</evidence>
<evidence type="ECO:0000313" key="3">
    <source>
        <dbReference type="Proteomes" id="UP000184310"/>
    </source>
</evidence>
<dbReference type="Pfam" id="PF13508">
    <property type="entry name" value="Acetyltransf_7"/>
    <property type="match status" value="1"/>
</dbReference>
<gene>
    <name evidence="2" type="ORF">SAMN02745163_01840</name>
</gene>
<dbReference type="InterPro" id="IPR053144">
    <property type="entry name" value="Acetyltransferase_Butenolide"/>
</dbReference>
<dbReference type="AlphaFoldDB" id="A0A1M6IWJ1"/>
<dbReference type="OrthoDB" id="9775804at2"/>
<dbReference type="Gene3D" id="3.40.630.30">
    <property type="match status" value="1"/>
</dbReference>
<dbReference type="EMBL" id="FQZB01000008">
    <property type="protein sequence ID" value="SHJ38820.1"/>
    <property type="molecule type" value="Genomic_DNA"/>
</dbReference>
<evidence type="ECO:0000313" key="2">
    <source>
        <dbReference type="EMBL" id="SHJ38820.1"/>
    </source>
</evidence>
<dbReference type="RefSeq" id="WP_072986381.1">
    <property type="nucleotide sequence ID" value="NZ_FQZB01000008.1"/>
</dbReference>
<dbReference type="InterPro" id="IPR016181">
    <property type="entry name" value="Acyl_CoA_acyltransferase"/>
</dbReference>
<reference evidence="2 3" key="1">
    <citation type="submission" date="2016-11" db="EMBL/GenBank/DDBJ databases">
        <authorList>
            <person name="Jaros S."/>
            <person name="Januszkiewicz K."/>
            <person name="Wedrychowicz H."/>
        </authorList>
    </citation>
    <scope>NUCLEOTIDE SEQUENCE [LARGE SCALE GENOMIC DNA]</scope>
    <source>
        <strain evidence="2 3">DSM 21758</strain>
    </source>
</reference>
<keyword evidence="2" id="KW-0808">Transferase</keyword>
<dbReference type="PANTHER" id="PTHR43233">
    <property type="entry name" value="FAMILY N-ACETYLTRANSFERASE, PUTATIVE (AFU_ORTHOLOGUE AFUA_6G03350)-RELATED"/>
    <property type="match status" value="1"/>
</dbReference>
<dbReference type="InterPro" id="IPR000182">
    <property type="entry name" value="GNAT_dom"/>
</dbReference>
<keyword evidence="3" id="KW-1185">Reference proteome</keyword>
<dbReference type="SUPFAM" id="SSF55729">
    <property type="entry name" value="Acyl-CoA N-acyltransferases (Nat)"/>
    <property type="match status" value="1"/>
</dbReference>
<dbReference type="GO" id="GO:0016747">
    <property type="term" value="F:acyltransferase activity, transferring groups other than amino-acyl groups"/>
    <property type="evidence" value="ECO:0007669"/>
    <property type="project" value="InterPro"/>
</dbReference>
<dbReference type="CDD" id="cd04301">
    <property type="entry name" value="NAT_SF"/>
    <property type="match status" value="1"/>
</dbReference>
<proteinExistence type="predicted"/>
<feature type="domain" description="N-acetyltransferase" evidence="1">
    <location>
        <begin position="6"/>
        <end position="134"/>
    </location>
</feature>
<dbReference type="Proteomes" id="UP000184310">
    <property type="component" value="Unassembled WGS sequence"/>
</dbReference>
<dbReference type="PROSITE" id="PS51186">
    <property type="entry name" value="GNAT"/>
    <property type="match status" value="1"/>
</dbReference>
<accession>A0A1M6IWJ1</accession>
<protein>
    <submittedName>
        <fullName evidence="2">Acetyltransferase (GNAT) family protein</fullName>
    </submittedName>
</protein>
<organism evidence="2 3">
    <name type="scientific">Clostridium cavendishii DSM 21758</name>
    <dbReference type="NCBI Taxonomy" id="1121302"/>
    <lineage>
        <taxon>Bacteria</taxon>
        <taxon>Bacillati</taxon>
        <taxon>Bacillota</taxon>
        <taxon>Clostridia</taxon>
        <taxon>Eubacteriales</taxon>
        <taxon>Clostridiaceae</taxon>
        <taxon>Clostridium</taxon>
    </lineage>
</organism>
<sequence>MLKEYYISKDKSKLQIENIKNLMKQTYWATDRPEETIVKSIDNSICYGIFDSCNNQVGFARVITDYATTYYICDVIIDKDHRGKALGKSLIKFITEDTDLKTLYGTLLTTDAHGLYEQYGFKRNSENFMHKPRK</sequence>
<name>A0A1M6IWJ1_9CLOT</name>